<protein>
    <recommendedName>
        <fullName evidence="4">Accessory gland protein</fullName>
    </recommendedName>
</protein>
<evidence type="ECO:0000256" key="1">
    <source>
        <dbReference type="SAM" id="SignalP"/>
    </source>
</evidence>
<comment type="caution">
    <text evidence="2">The sequence shown here is derived from an EMBL/GenBank/DDBJ whole genome shotgun (WGS) entry which is preliminary data.</text>
</comment>
<dbReference type="Pfam" id="PF15955">
    <property type="entry name" value="Cuticle_4"/>
    <property type="match status" value="1"/>
</dbReference>
<evidence type="ECO:0000313" key="2">
    <source>
        <dbReference type="EMBL" id="KAK7873625.1"/>
    </source>
</evidence>
<dbReference type="EMBL" id="JAZDUA010000011">
    <property type="protein sequence ID" value="KAK7873625.1"/>
    <property type="molecule type" value="Genomic_DNA"/>
</dbReference>
<keyword evidence="1" id="KW-0732">Signal</keyword>
<accession>A0AAN9VY22</accession>
<sequence length="97" mass="9206">MKAVVAVLLVALAVANAGLIAGPVATQYTALVAPAISYAAHVPAVAPVAYAAPAVVAAAPVAAGYTAVTRGAVHSAPLPGHAIGSAHVNVQPAPGTL</sequence>
<dbReference type="InterPro" id="IPR031874">
    <property type="entry name" value="Cuticle_Acp1"/>
</dbReference>
<keyword evidence="3" id="KW-1185">Reference proteome</keyword>
<dbReference type="AlphaFoldDB" id="A0AAN9VY22"/>
<name>A0AAN9VY22_9ORTH</name>
<feature type="signal peptide" evidence="1">
    <location>
        <begin position="1"/>
        <end position="17"/>
    </location>
</feature>
<feature type="chain" id="PRO_5042959279" description="Accessory gland protein" evidence="1">
    <location>
        <begin position="18"/>
        <end position="97"/>
    </location>
</feature>
<reference evidence="2 3" key="1">
    <citation type="submission" date="2024-03" db="EMBL/GenBank/DDBJ databases">
        <title>The genome assembly and annotation of the cricket Gryllus longicercus Weissman &amp; Gray.</title>
        <authorList>
            <person name="Szrajer S."/>
            <person name="Gray D."/>
            <person name="Ylla G."/>
        </authorList>
    </citation>
    <scope>NUCLEOTIDE SEQUENCE [LARGE SCALE GENOMIC DNA]</scope>
    <source>
        <strain evidence="2">DAG 2021-001</strain>
        <tissue evidence="2">Whole body minus gut</tissue>
    </source>
</reference>
<dbReference type="Proteomes" id="UP001378592">
    <property type="component" value="Unassembled WGS sequence"/>
</dbReference>
<organism evidence="2 3">
    <name type="scientific">Gryllus longicercus</name>
    <dbReference type="NCBI Taxonomy" id="2509291"/>
    <lineage>
        <taxon>Eukaryota</taxon>
        <taxon>Metazoa</taxon>
        <taxon>Ecdysozoa</taxon>
        <taxon>Arthropoda</taxon>
        <taxon>Hexapoda</taxon>
        <taxon>Insecta</taxon>
        <taxon>Pterygota</taxon>
        <taxon>Neoptera</taxon>
        <taxon>Polyneoptera</taxon>
        <taxon>Orthoptera</taxon>
        <taxon>Ensifera</taxon>
        <taxon>Gryllidea</taxon>
        <taxon>Grylloidea</taxon>
        <taxon>Gryllidae</taxon>
        <taxon>Gryllinae</taxon>
        <taxon>Gryllus</taxon>
    </lineage>
</organism>
<evidence type="ECO:0000313" key="3">
    <source>
        <dbReference type="Proteomes" id="UP001378592"/>
    </source>
</evidence>
<evidence type="ECO:0008006" key="4">
    <source>
        <dbReference type="Google" id="ProtNLM"/>
    </source>
</evidence>
<proteinExistence type="predicted"/>
<gene>
    <name evidence="2" type="ORF">R5R35_009312</name>
</gene>